<gene>
    <name evidence="2" type="ORF">CY34DRAFT_552571</name>
</gene>
<dbReference type="Proteomes" id="UP000054485">
    <property type="component" value="Unassembled WGS sequence"/>
</dbReference>
<reference evidence="2 3" key="1">
    <citation type="submission" date="2014-04" db="EMBL/GenBank/DDBJ databases">
        <authorList>
            <consortium name="DOE Joint Genome Institute"/>
            <person name="Kuo A."/>
            <person name="Ruytinx J."/>
            <person name="Rineau F."/>
            <person name="Colpaert J."/>
            <person name="Kohler A."/>
            <person name="Nagy L.G."/>
            <person name="Floudas D."/>
            <person name="Copeland A."/>
            <person name="Barry K.W."/>
            <person name="Cichocki N."/>
            <person name="Veneault-Fourrey C."/>
            <person name="LaButti K."/>
            <person name="Lindquist E.A."/>
            <person name="Lipzen A."/>
            <person name="Lundell T."/>
            <person name="Morin E."/>
            <person name="Murat C."/>
            <person name="Sun H."/>
            <person name="Tunlid A."/>
            <person name="Henrissat B."/>
            <person name="Grigoriev I.V."/>
            <person name="Hibbett D.S."/>
            <person name="Martin F."/>
            <person name="Nordberg H.P."/>
            <person name="Cantor M.N."/>
            <person name="Hua S.X."/>
        </authorList>
    </citation>
    <scope>NUCLEOTIDE SEQUENCE [LARGE SCALE GENOMIC DNA]</scope>
    <source>
        <strain evidence="2 3">UH-Slu-Lm8-n1</strain>
    </source>
</reference>
<keyword evidence="3" id="KW-1185">Reference proteome</keyword>
<keyword evidence="1" id="KW-1133">Transmembrane helix</keyword>
<dbReference type="EMBL" id="KN835578">
    <property type="protein sequence ID" value="KIK35918.1"/>
    <property type="molecule type" value="Genomic_DNA"/>
</dbReference>
<sequence length="56" mass="6890">MILRLEMNIVYPFAFLCGLGWSRIYFWLPFYLFIHHSTLIQKHFCMVHYIPSYQCT</sequence>
<dbReference type="HOGENOM" id="CLU_3015777_0_0_1"/>
<dbReference type="InParanoid" id="A0A0D0AVL1"/>
<organism evidence="2 3">
    <name type="scientific">Suillus luteus UH-Slu-Lm8-n1</name>
    <dbReference type="NCBI Taxonomy" id="930992"/>
    <lineage>
        <taxon>Eukaryota</taxon>
        <taxon>Fungi</taxon>
        <taxon>Dikarya</taxon>
        <taxon>Basidiomycota</taxon>
        <taxon>Agaricomycotina</taxon>
        <taxon>Agaricomycetes</taxon>
        <taxon>Agaricomycetidae</taxon>
        <taxon>Boletales</taxon>
        <taxon>Suillineae</taxon>
        <taxon>Suillaceae</taxon>
        <taxon>Suillus</taxon>
    </lineage>
</organism>
<reference evidence="3" key="2">
    <citation type="submission" date="2015-01" db="EMBL/GenBank/DDBJ databases">
        <title>Evolutionary Origins and Diversification of the Mycorrhizal Mutualists.</title>
        <authorList>
            <consortium name="DOE Joint Genome Institute"/>
            <consortium name="Mycorrhizal Genomics Consortium"/>
            <person name="Kohler A."/>
            <person name="Kuo A."/>
            <person name="Nagy L.G."/>
            <person name="Floudas D."/>
            <person name="Copeland A."/>
            <person name="Barry K.W."/>
            <person name="Cichocki N."/>
            <person name="Veneault-Fourrey C."/>
            <person name="LaButti K."/>
            <person name="Lindquist E.A."/>
            <person name="Lipzen A."/>
            <person name="Lundell T."/>
            <person name="Morin E."/>
            <person name="Murat C."/>
            <person name="Riley R."/>
            <person name="Ohm R."/>
            <person name="Sun H."/>
            <person name="Tunlid A."/>
            <person name="Henrissat B."/>
            <person name="Grigoriev I.V."/>
            <person name="Hibbett D.S."/>
            <person name="Martin F."/>
        </authorList>
    </citation>
    <scope>NUCLEOTIDE SEQUENCE [LARGE SCALE GENOMIC DNA]</scope>
    <source>
        <strain evidence="3">UH-Slu-Lm8-n1</strain>
    </source>
</reference>
<protein>
    <submittedName>
        <fullName evidence="2">Uncharacterized protein</fullName>
    </submittedName>
</protein>
<accession>A0A0D0AVL1</accession>
<evidence type="ECO:0000256" key="1">
    <source>
        <dbReference type="SAM" id="Phobius"/>
    </source>
</evidence>
<keyword evidence="1" id="KW-0472">Membrane</keyword>
<name>A0A0D0AVL1_9AGAM</name>
<dbReference type="AlphaFoldDB" id="A0A0D0AVL1"/>
<feature type="transmembrane region" description="Helical" evidence="1">
    <location>
        <begin position="12"/>
        <end position="34"/>
    </location>
</feature>
<keyword evidence="1" id="KW-0812">Transmembrane</keyword>
<proteinExistence type="predicted"/>
<evidence type="ECO:0000313" key="2">
    <source>
        <dbReference type="EMBL" id="KIK35918.1"/>
    </source>
</evidence>
<evidence type="ECO:0000313" key="3">
    <source>
        <dbReference type="Proteomes" id="UP000054485"/>
    </source>
</evidence>